<protein>
    <submittedName>
        <fullName evidence="2">Uncharacterized protein</fullName>
    </submittedName>
</protein>
<evidence type="ECO:0000313" key="3">
    <source>
        <dbReference type="Proteomes" id="UP000531561"/>
    </source>
</evidence>
<dbReference type="AlphaFoldDB" id="A0A8H6EFN8"/>
<proteinExistence type="predicted"/>
<organism evidence="2 3">
    <name type="scientific">Botrytis fragariae</name>
    <dbReference type="NCBI Taxonomy" id="1964551"/>
    <lineage>
        <taxon>Eukaryota</taxon>
        <taxon>Fungi</taxon>
        <taxon>Dikarya</taxon>
        <taxon>Ascomycota</taxon>
        <taxon>Pezizomycotina</taxon>
        <taxon>Leotiomycetes</taxon>
        <taxon>Helotiales</taxon>
        <taxon>Sclerotiniaceae</taxon>
        <taxon>Botrytis</taxon>
    </lineage>
</organism>
<feature type="coiled-coil region" evidence="1">
    <location>
        <begin position="11"/>
        <end position="41"/>
    </location>
</feature>
<dbReference type="EMBL" id="JABFCT010000014">
    <property type="protein sequence ID" value="KAF5870527.1"/>
    <property type="molecule type" value="Genomic_DNA"/>
</dbReference>
<name>A0A8H6EFN8_9HELO</name>
<dbReference type="RefSeq" id="XP_037189474.1">
    <property type="nucleotide sequence ID" value="XM_037340251.1"/>
</dbReference>
<comment type="caution">
    <text evidence="2">The sequence shown here is derived from an EMBL/GenBank/DDBJ whole genome shotgun (WGS) entry which is preliminary data.</text>
</comment>
<dbReference type="OrthoDB" id="3557326at2759"/>
<dbReference type="GeneID" id="59263943"/>
<gene>
    <name evidence="2" type="ORF">Bfra_009915</name>
</gene>
<keyword evidence="3" id="KW-1185">Reference proteome</keyword>
<keyword evidence="1" id="KW-0175">Coiled coil</keyword>
<dbReference type="Proteomes" id="UP000531561">
    <property type="component" value="Unassembled WGS sequence"/>
</dbReference>
<evidence type="ECO:0000256" key="1">
    <source>
        <dbReference type="SAM" id="Coils"/>
    </source>
</evidence>
<reference evidence="2 3" key="1">
    <citation type="journal article" date="2020" name="Phytopathology">
        <title>A high-quality genome resource of Botrytis fragariae, a new and rapidly spreading fungal pathogen causing strawberry gray mold in the U.S.A.</title>
        <authorList>
            <person name="Wu Y."/>
            <person name="Saski C.A."/>
            <person name="Schnabel G."/>
            <person name="Xiao S."/>
            <person name="Hu M."/>
        </authorList>
    </citation>
    <scope>NUCLEOTIDE SEQUENCE [LARGE SCALE GENOMIC DNA]</scope>
    <source>
        <strain evidence="2 3">BVB16</strain>
    </source>
</reference>
<evidence type="ECO:0000313" key="2">
    <source>
        <dbReference type="EMBL" id="KAF5870527.1"/>
    </source>
</evidence>
<sequence>MDFLSYDVNSQIRAEQEKESAERQLREAEREEQLKKIDEEEAARKKKIKDADKSLADFSRIIRFRSRAMNFCDEVHISDDYARFEAADGQRKLTDLEILKILILEHVEKYVTEIEWTQKHPVEYEKLRREFCYRIYETLEAKKRMRTERNDPVADERDTVEICEKFE</sequence>
<accession>A0A8H6EFN8</accession>